<accession>A0AA39I896</accession>
<evidence type="ECO:0000256" key="4">
    <source>
        <dbReference type="ARBA" id="ARBA00022692"/>
    </source>
</evidence>
<keyword evidence="5" id="KW-0472">Membrane</keyword>
<keyword evidence="4" id="KW-0812">Transmembrane</keyword>
<dbReference type="GO" id="GO:0045040">
    <property type="term" value="P:protein insertion into mitochondrial outer membrane"/>
    <property type="evidence" value="ECO:0007669"/>
    <property type="project" value="TreeGrafter"/>
</dbReference>
<dbReference type="InterPro" id="IPR039910">
    <property type="entry name" value="D15-like"/>
</dbReference>
<name>A0AA39I896_9BILA</name>
<dbReference type="EMBL" id="JAUCMV010000002">
    <property type="protein sequence ID" value="KAK0418194.1"/>
    <property type="molecule type" value="Genomic_DNA"/>
</dbReference>
<evidence type="ECO:0000256" key="3">
    <source>
        <dbReference type="ARBA" id="ARBA00022452"/>
    </source>
</evidence>
<evidence type="ECO:0000313" key="8">
    <source>
        <dbReference type="Proteomes" id="UP001175271"/>
    </source>
</evidence>
<organism evidence="7 8">
    <name type="scientific">Steinernema hermaphroditum</name>
    <dbReference type="NCBI Taxonomy" id="289476"/>
    <lineage>
        <taxon>Eukaryota</taxon>
        <taxon>Metazoa</taxon>
        <taxon>Ecdysozoa</taxon>
        <taxon>Nematoda</taxon>
        <taxon>Chromadorea</taxon>
        <taxon>Rhabditida</taxon>
        <taxon>Tylenchina</taxon>
        <taxon>Panagrolaimomorpha</taxon>
        <taxon>Strongyloidoidea</taxon>
        <taxon>Steinernematidae</taxon>
        <taxon>Steinernema</taxon>
    </lineage>
</organism>
<dbReference type="GO" id="GO:0033108">
    <property type="term" value="P:mitochondrial respiratory chain complex assembly"/>
    <property type="evidence" value="ECO:0007669"/>
    <property type="project" value="TreeGrafter"/>
</dbReference>
<dbReference type="Pfam" id="PF01103">
    <property type="entry name" value="Omp85"/>
    <property type="match status" value="1"/>
</dbReference>
<feature type="domain" description="Bacterial surface antigen (D15)" evidence="6">
    <location>
        <begin position="131"/>
        <end position="438"/>
    </location>
</feature>
<dbReference type="InterPro" id="IPR000184">
    <property type="entry name" value="Bac_surfAg_D15"/>
</dbReference>
<dbReference type="Proteomes" id="UP001175271">
    <property type="component" value="Unassembled WGS sequence"/>
</dbReference>
<evidence type="ECO:0000256" key="5">
    <source>
        <dbReference type="ARBA" id="ARBA00023136"/>
    </source>
</evidence>
<evidence type="ECO:0000259" key="6">
    <source>
        <dbReference type="Pfam" id="PF01103"/>
    </source>
</evidence>
<proteinExistence type="inferred from homology"/>
<protein>
    <recommendedName>
        <fullName evidence="6">Bacterial surface antigen (D15) domain-containing protein</fullName>
    </recommendedName>
</protein>
<gene>
    <name evidence="7" type="ORF">QR680_013425</name>
</gene>
<dbReference type="Gene3D" id="2.40.160.50">
    <property type="entry name" value="membrane protein fhac: a member of the omp85/tpsb transporter family"/>
    <property type="match status" value="1"/>
</dbReference>
<dbReference type="AlphaFoldDB" id="A0AA39I896"/>
<dbReference type="PANTHER" id="PTHR12815">
    <property type="entry name" value="SORTING AND ASSEMBLY MACHINERY SAMM50 PROTEIN FAMILY MEMBER"/>
    <property type="match status" value="1"/>
</dbReference>
<evidence type="ECO:0000256" key="1">
    <source>
        <dbReference type="ARBA" id="ARBA00004374"/>
    </source>
</evidence>
<sequence>MTEATRPAKAYHRAEVIHDLSQDTPANVESVQFHGIHKTKFDALVREVAPLYRSNTLGELIEKSSVAAKHMQEVGLFIQATPLIDIAPGKRNSYVINYVVKEPQNMTLGVKMGVTTHGEADASVNAGKQSFNGRAESVSASYSKSARGSHSFNFSLTKPRLGWQKYASFSGTLSRTFTGLPWNTADITENAFVLGYRGQMWKKRLQHSINLNAIWRILHAQNEAPFAVREHAGHTMKCSVENTLGIDTRDKPILASKGYLLRGALEYAGLMGDAAFIRHQVDVQAAAPLFLGAFLSASLQGTYVSPIAERSLHLADRAYIGGPQDVRGFALNSIGTRARSSCLGGAATAVAAAHIYRPLYPANMVFAHGFVTAGTTASVRSQNLLNDMMEAPRVSAGLGLAFLFRDFIRLELNYVLPLRYVPGDAISPGFQMGVGMNFL</sequence>
<comment type="subcellular location">
    <subcellularLocation>
        <location evidence="1">Mitochondrion outer membrane</location>
        <topology evidence="1">Multi-pass membrane protein</topology>
    </subcellularLocation>
</comment>
<evidence type="ECO:0000313" key="7">
    <source>
        <dbReference type="EMBL" id="KAK0418194.1"/>
    </source>
</evidence>
<reference evidence="7" key="1">
    <citation type="submission" date="2023-06" db="EMBL/GenBank/DDBJ databases">
        <title>Genomic analysis of the entomopathogenic nematode Steinernema hermaphroditum.</title>
        <authorList>
            <person name="Schwarz E.M."/>
            <person name="Heppert J.K."/>
            <person name="Baniya A."/>
            <person name="Schwartz H.T."/>
            <person name="Tan C.-H."/>
            <person name="Antoshechkin I."/>
            <person name="Sternberg P.W."/>
            <person name="Goodrich-Blair H."/>
            <person name="Dillman A.R."/>
        </authorList>
    </citation>
    <scope>NUCLEOTIDE SEQUENCE</scope>
    <source>
        <strain evidence="7">PS9179</strain>
        <tissue evidence="7">Whole animal</tissue>
    </source>
</reference>
<comment type="caution">
    <text evidence="7">The sequence shown here is derived from an EMBL/GenBank/DDBJ whole genome shotgun (WGS) entry which is preliminary data.</text>
</comment>
<keyword evidence="8" id="KW-1185">Reference proteome</keyword>
<evidence type="ECO:0000256" key="2">
    <source>
        <dbReference type="ARBA" id="ARBA00010913"/>
    </source>
</evidence>
<keyword evidence="3" id="KW-1134">Transmembrane beta strand</keyword>
<dbReference type="GO" id="GO:0005741">
    <property type="term" value="C:mitochondrial outer membrane"/>
    <property type="evidence" value="ECO:0007669"/>
    <property type="project" value="UniProtKB-SubCell"/>
</dbReference>
<dbReference type="PANTHER" id="PTHR12815:SF18">
    <property type="entry name" value="SORTING AND ASSEMBLY MACHINERY COMPONENT 50 HOMOLOG"/>
    <property type="match status" value="1"/>
</dbReference>
<comment type="similarity">
    <text evidence="2">Belongs to the SAM50/omp85 family.</text>
</comment>